<dbReference type="InterPro" id="IPR036457">
    <property type="entry name" value="PPM-type-like_dom_sf"/>
</dbReference>
<evidence type="ECO:0000313" key="10">
    <source>
        <dbReference type="Proteomes" id="UP001295684"/>
    </source>
</evidence>
<feature type="domain" description="PPM-type phosphatase" evidence="8">
    <location>
        <begin position="1"/>
        <end position="353"/>
    </location>
</feature>
<comment type="subcellular location">
    <subcellularLocation>
        <location evidence="1">Membrane</location>
        <topology evidence="1">Peripheral membrane protein</topology>
    </subcellularLocation>
</comment>
<dbReference type="EMBL" id="CAMPGE010006198">
    <property type="protein sequence ID" value="CAI2365044.1"/>
    <property type="molecule type" value="Genomic_DNA"/>
</dbReference>
<dbReference type="PROSITE" id="PS51746">
    <property type="entry name" value="PPM_2"/>
    <property type="match status" value="1"/>
</dbReference>
<evidence type="ECO:0000256" key="4">
    <source>
        <dbReference type="ARBA" id="ARBA00022912"/>
    </source>
</evidence>
<evidence type="ECO:0000256" key="2">
    <source>
        <dbReference type="ARBA" id="ARBA00022723"/>
    </source>
</evidence>
<evidence type="ECO:0000256" key="7">
    <source>
        <dbReference type="SAM" id="MobiDB-lite"/>
    </source>
</evidence>
<dbReference type="GO" id="GO:0004722">
    <property type="term" value="F:protein serine/threonine phosphatase activity"/>
    <property type="evidence" value="ECO:0007669"/>
    <property type="project" value="InterPro"/>
</dbReference>
<dbReference type="CDD" id="cd00143">
    <property type="entry name" value="PP2Cc"/>
    <property type="match status" value="1"/>
</dbReference>
<dbReference type="InterPro" id="IPR000222">
    <property type="entry name" value="PP2C_BS"/>
</dbReference>
<keyword evidence="2" id="KW-0479">Metal-binding</keyword>
<comment type="caution">
    <text evidence="9">The sequence shown here is derived from an EMBL/GenBank/DDBJ whole genome shotgun (WGS) entry which is preliminary data.</text>
</comment>
<accession>A0AAD1UGP6</accession>
<keyword evidence="5" id="KW-0472">Membrane</keyword>
<dbReference type="Gene3D" id="3.60.40.10">
    <property type="entry name" value="PPM-type phosphatase domain"/>
    <property type="match status" value="1"/>
</dbReference>
<keyword evidence="10" id="KW-1185">Reference proteome</keyword>
<reference evidence="9" key="1">
    <citation type="submission" date="2023-07" db="EMBL/GenBank/DDBJ databases">
        <authorList>
            <consortium name="AG Swart"/>
            <person name="Singh M."/>
            <person name="Singh A."/>
            <person name="Seah K."/>
            <person name="Emmerich C."/>
        </authorList>
    </citation>
    <scope>NUCLEOTIDE SEQUENCE</scope>
    <source>
        <strain evidence="9">DP1</strain>
    </source>
</reference>
<dbReference type="GO" id="GO:0046872">
    <property type="term" value="F:metal ion binding"/>
    <property type="evidence" value="ECO:0007669"/>
    <property type="project" value="UniProtKB-KW"/>
</dbReference>
<feature type="compositionally biased region" description="Basic and acidic residues" evidence="7">
    <location>
        <begin position="107"/>
        <end position="122"/>
    </location>
</feature>
<evidence type="ECO:0000256" key="5">
    <source>
        <dbReference type="ARBA" id="ARBA00023136"/>
    </source>
</evidence>
<dbReference type="PANTHER" id="PTHR47992">
    <property type="entry name" value="PROTEIN PHOSPHATASE"/>
    <property type="match status" value="1"/>
</dbReference>
<feature type="region of interest" description="Disordered" evidence="7">
    <location>
        <begin position="107"/>
        <end position="138"/>
    </location>
</feature>
<sequence>MFILINDSKQGCLKVFGVFDGHGPFGHKVSKYVQTKFLTEYIIQNDYLKPEMINTPERFEDIKRELINIFLDIQDELEAKNFPEGFEDDESISGTQNDNDMIRKISEESEEEKVPKEHHVNFKESSSMKSDKSSDKDIRTGNFIKDSNLFHHEENPFQHGDLSLSGSTCTLAFHINRRIIMAYVGDSYACVGCRGKRFKSGGTANIGQQKGKKAILLMPPEMDHTPKNMEEKIRIYNSSGEVRESAVDKKRRIYVRARMYPGLSISRSLGDALAHEIGVVSTPDIIEYNTGSDLFLVHGSGGLWDLLSAEEVAELATSYQENGSVDPIWTKVKDSCLNDGGTIDDVSLIVSYFNRS</sequence>
<evidence type="ECO:0000313" key="9">
    <source>
        <dbReference type="EMBL" id="CAI2365044.1"/>
    </source>
</evidence>
<feature type="compositionally biased region" description="Basic and acidic residues" evidence="7">
    <location>
        <begin position="129"/>
        <end position="138"/>
    </location>
</feature>
<comment type="similarity">
    <text evidence="6">Belongs to the PP2C family.</text>
</comment>
<protein>
    <recommendedName>
        <fullName evidence="8">PPM-type phosphatase domain-containing protein</fullName>
    </recommendedName>
</protein>
<keyword evidence="3 6" id="KW-0378">Hydrolase</keyword>
<keyword evidence="4 6" id="KW-0904">Protein phosphatase</keyword>
<dbReference type="GO" id="GO:0016020">
    <property type="term" value="C:membrane"/>
    <property type="evidence" value="ECO:0007669"/>
    <property type="project" value="UniProtKB-SubCell"/>
</dbReference>
<organism evidence="9 10">
    <name type="scientific">Euplotes crassus</name>
    <dbReference type="NCBI Taxonomy" id="5936"/>
    <lineage>
        <taxon>Eukaryota</taxon>
        <taxon>Sar</taxon>
        <taxon>Alveolata</taxon>
        <taxon>Ciliophora</taxon>
        <taxon>Intramacronucleata</taxon>
        <taxon>Spirotrichea</taxon>
        <taxon>Hypotrichia</taxon>
        <taxon>Euplotida</taxon>
        <taxon>Euplotidae</taxon>
        <taxon>Moneuplotes</taxon>
    </lineage>
</organism>
<evidence type="ECO:0000256" key="1">
    <source>
        <dbReference type="ARBA" id="ARBA00004170"/>
    </source>
</evidence>
<dbReference type="InterPro" id="IPR001932">
    <property type="entry name" value="PPM-type_phosphatase-like_dom"/>
</dbReference>
<name>A0AAD1UGP6_EUPCR</name>
<proteinExistence type="inferred from homology"/>
<dbReference type="SUPFAM" id="SSF81606">
    <property type="entry name" value="PP2C-like"/>
    <property type="match status" value="1"/>
</dbReference>
<dbReference type="SMART" id="SM00332">
    <property type="entry name" value="PP2Cc"/>
    <property type="match status" value="1"/>
</dbReference>
<dbReference type="AlphaFoldDB" id="A0AAD1UGP6"/>
<evidence type="ECO:0000259" key="8">
    <source>
        <dbReference type="PROSITE" id="PS51746"/>
    </source>
</evidence>
<dbReference type="Pfam" id="PF00481">
    <property type="entry name" value="PP2C"/>
    <property type="match status" value="1"/>
</dbReference>
<dbReference type="InterPro" id="IPR015655">
    <property type="entry name" value="PP2C"/>
</dbReference>
<gene>
    <name evidence="9" type="ORF">ECRASSUSDP1_LOCUS6394</name>
</gene>
<dbReference type="Proteomes" id="UP001295684">
    <property type="component" value="Unassembled WGS sequence"/>
</dbReference>
<evidence type="ECO:0000256" key="3">
    <source>
        <dbReference type="ARBA" id="ARBA00022801"/>
    </source>
</evidence>
<evidence type="ECO:0000256" key="6">
    <source>
        <dbReference type="RuleBase" id="RU003465"/>
    </source>
</evidence>
<dbReference type="PROSITE" id="PS01032">
    <property type="entry name" value="PPM_1"/>
    <property type="match status" value="1"/>
</dbReference>